<organism evidence="2 3">
    <name type="scientific">Hafnia alvei ATCC 51873</name>
    <dbReference type="NCBI Taxonomy" id="1002364"/>
    <lineage>
        <taxon>Bacteria</taxon>
        <taxon>Pseudomonadati</taxon>
        <taxon>Pseudomonadota</taxon>
        <taxon>Gammaproteobacteria</taxon>
        <taxon>Enterobacterales</taxon>
        <taxon>Hafniaceae</taxon>
        <taxon>Hafnia</taxon>
    </lineage>
</organism>
<comment type="caution">
    <text evidence="2">The sequence shown here is derived from an EMBL/GenBank/DDBJ whole genome shotgun (WGS) entry which is preliminary data.</text>
</comment>
<evidence type="ECO:0000313" key="2">
    <source>
        <dbReference type="EMBL" id="EHM45559.1"/>
    </source>
</evidence>
<keyword evidence="1" id="KW-0472">Membrane</keyword>
<feature type="transmembrane region" description="Helical" evidence="1">
    <location>
        <begin position="32"/>
        <end position="55"/>
    </location>
</feature>
<evidence type="ECO:0000256" key="1">
    <source>
        <dbReference type="SAM" id="Phobius"/>
    </source>
</evidence>
<accession>G9Y3L0</accession>
<dbReference type="Proteomes" id="UP000005959">
    <property type="component" value="Unassembled WGS sequence"/>
</dbReference>
<dbReference type="HOGENOM" id="CLU_3007950_0_0_6"/>
<name>G9Y3L0_HAFAL</name>
<dbReference type="AlphaFoldDB" id="G9Y3L0"/>
<protein>
    <submittedName>
        <fullName evidence="2">Uncharacterized protein</fullName>
    </submittedName>
</protein>
<reference evidence="2 3" key="1">
    <citation type="submission" date="2011-08" db="EMBL/GenBank/DDBJ databases">
        <authorList>
            <person name="Weinstock G."/>
            <person name="Sodergren E."/>
            <person name="Clifton S."/>
            <person name="Fulton L."/>
            <person name="Fulton B."/>
            <person name="Courtney L."/>
            <person name="Fronick C."/>
            <person name="Harrison M."/>
            <person name="Strong C."/>
            <person name="Farmer C."/>
            <person name="Delahaunty K."/>
            <person name="Markovic C."/>
            <person name="Hall O."/>
            <person name="Minx P."/>
            <person name="Tomlinson C."/>
            <person name="Mitreva M."/>
            <person name="Hou S."/>
            <person name="Chen J."/>
            <person name="Wollam A."/>
            <person name="Pepin K.H."/>
            <person name="Johnson M."/>
            <person name="Bhonagiri V."/>
            <person name="Zhang X."/>
            <person name="Suruliraj S."/>
            <person name="Warren W."/>
            <person name="Chinwalla A."/>
            <person name="Mardis E.R."/>
            <person name="Wilson R.K."/>
        </authorList>
    </citation>
    <scope>NUCLEOTIDE SEQUENCE [LARGE SCALE GENOMIC DNA]</scope>
    <source>
        <strain evidence="2 3">ATCC 51873</strain>
    </source>
</reference>
<evidence type="ECO:0000313" key="3">
    <source>
        <dbReference type="Proteomes" id="UP000005959"/>
    </source>
</evidence>
<dbReference type="EMBL" id="AGCI01000017">
    <property type="protein sequence ID" value="EHM45559.1"/>
    <property type="molecule type" value="Genomic_DNA"/>
</dbReference>
<keyword evidence="1" id="KW-1133">Transmembrane helix</keyword>
<sequence>MANSSKITEKAVNEGDLISDRGKMLARQPSAIALYIPVILQVAFLLAAFACHLNAT</sequence>
<keyword evidence="1" id="KW-0812">Transmembrane</keyword>
<gene>
    <name evidence="2" type="ORF">HMPREF0454_01098</name>
</gene>
<proteinExistence type="predicted"/>